<evidence type="ECO:0000256" key="6">
    <source>
        <dbReference type="ARBA" id="ARBA00023136"/>
    </source>
</evidence>
<feature type="region of interest" description="Disordered" evidence="7">
    <location>
        <begin position="109"/>
        <end position="142"/>
    </location>
</feature>
<comment type="subcellular location">
    <subcellularLocation>
        <location evidence="1">Membrane</location>
        <topology evidence="1">Multi-pass membrane protein</topology>
    </subcellularLocation>
</comment>
<dbReference type="PANTHER" id="PTHR43731:SF14">
    <property type="entry name" value="PRESENILIN-ASSOCIATED RHOMBOID-LIKE PROTEIN, MITOCHONDRIAL"/>
    <property type="match status" value="1"/>
</dbReference>
<keyword evidence="5 8" id="KW-1133">Transmembrane helix</keyword>
<dbReference type="InterPro" id="IPR022764">
    <property type="entry name" value="Peptidase_S54_rhomboid_dom"/>
</dbReference>
<dbReference type="Gene3D" id="1.20.1540.10">
    <property type="entry name" value="Rhomboid-like"/>
    <property type="match status" value="1"/>
</dbReference>
<evidence type="ECO:0000256" key="3">
    <source>
        <dbReference type="ARBA" id="ARBA00022692"/>
    </source>
</evidence>
<dbReference type="AlphaFoldDB" id="A0AAD8PE29"/>
<dbReference type="InterPro" id="IPR013766">
    <property type="entry name" value="Thioredoxin_domain"/>
</dbReference>
<feature type="transmembrane region" description="Helical" evidence="8">
    <location>
        <begin position="426"/>
        <end position="444"/>
    </location>
</feature>
<gene>
    <name evidence="10" type="ORF">BgAZ_306340</name>
</gene>
<dbReference type="PANTHER" id="PTHR43731">
    <property type="entry name" value="RHOMBOID PROTEASE"/>
    <property type="match status" value="1"/>
</dbReference>
<dbReference type="InterPro" id="IPR036249">
    <property type="entry name" value="Thioredoxin-like_sf"/>
</dbReference>
<organism evidence="10 11">
    <name type="scientific">Babesia gibsoni</name>
    <dbReference type="NCBI Taxonomy" id="33632"/>
    <lineage>
        <taxon>Eukaryota</taxon>
        <taxon>Sar</taxon>
        <taxon>Alveolata</taxon>
        <taxon>Apicomplexa</taxon>
        <taxon>Aconoidasida</taxon>
        <taxon>Piroplasmida</taxon>
        <taxon>Babesiidae</taxon>
        <taxon>Babesia</taxon>
    </lineage>
</organism>
<feature type="compositionally biased region" description="Basic and acidic residues" evidence="7">
    <location>
        <begin position="118"/>
        <end position="137"/>
    </location>
</feature>
<keyword evidence="4" id="KW-0378">Hydrolase</keyword>
<dbReference type="CDD" id="cd02947">
    <property type="entry name" value="TRX_family"/>
    <property type="match status" value="1"/>
</dbReference>
<evidence type="ECO:0000256" key="8">
    <source>
        <dbReference type="SAM" id="Phobius"/>
    </source>
</evidence>
<dbReference type="PROSITE" id="PS51352">
    <property type="entry name" value="THIOREDOXIN_2"/>
    <property type="match status" value="1"/>
</dbReference>
<dbReference type="InterPro" id="IPR035952">
    <property type="entry name" value="Rhomboid-like_sf"/>
</dbReference>
<dbReference type="GO" id="GO:0004252">
    <property type="term" value="F:serine-type endopeptidase activity"/>
    <property type="evidence" value="ECO:0007669"/>
    <property type="project" value="InterPro"/>
</dbReference>
<feature type="domain" description="Thioredoxin" evidence="9">
    <location>
        <begin position="545"/>
        <end position="678"/>
    </location>
</feature>
<dbReference type="GO" id="GO:0016020">
    <property type="term" value="C:membrane"/>
    <property type="evidence" value="ECO:0007669"/>
    <property type="project" value="UniProtKB-SubCell"/>
</dbReference>
<proteinExistence type="inferred from homology"/>
<dbReference type="Proteomes" id="UP001230268">
    <property type="component" value="Unassembled WGS sequence"/>
</dbReference>
<feature type="transmembrane region" description="Helical" evidence="8">
    <location>
        <begin position="220"/>
        <end position="243"/>
    </location>
</feature>
<feature type="transmembrane region" description="Helical" evidence="8">
    <location>
        <begin position="367"/>
        <end position="388"/>
    </location>
</feature>
<evidence type="ECO:0000256" key="4">
    <source>
        <dbReference type="ARBA" id="ARBA00022801"/>
    </source>
</evidence>
<evidence type="ECO:0000256" key="1">
    <source>
        <dbReference type="ARBA" id="ARBA00004141"/>
    </source>
</evidence>
<dbReference type="EMBL" id="JAVEPI010000003">
    <property type="protein sequence ID" value="KAK1443116.1"/>
    <property type="molecule type" value="Genomic_DNA"/>
</dbReference>
<dbReference type="Pfam" id="PF01694">
    <property type="entry name" value="Rhomboid"/>
    <property type="match status" value="1"/>
</dbReference>
<evidence type="ECO:0000256" key="2">
    <source>
        <dbReference type="ARBA" id="ARBA00009045"/>
    </source>
</evidence>
<protein>
    <recommendedName>
        <fullName evidence="9">Thioredoxin domain-containing protein</fullName>
    </recommendedName>
</protein>
<sequence length="681" mass="76024">MSSVGVYLQRGRSFRGLHPLGRATVEGGRYYLFCSCKNAQLHQPKPGFACKPTRRPDGCVFSTSDSWQPCSSPERFERSYRLNNDGYGCFRYNRIALIGTSTFTLCRSRDGSSGSDGNGRDVRNNGNREGENGRPDDSESAEGVEIPIEFGRRSTTYRNERKASHYDRNNLGKSLWDKFDEFASQNYLKYWGIQGRNYSNSVLGIFPIIGRASPSDFGNLFLAGCCGVFGLWALSARMASPWLSNFMQRNFVTSREAMTQRRYHTLLTCAISHTGFMHLFLNCTMFHQLISTFKQNMRGPSSPPWPSSSFDNYIGDIFNSVETFLWGERSQTGQRHHVQTADIVNVMLLSAVGSSLGHVYLYRTPVIGASGAISGLLYLLASTFPNSYFRSVFPIPGLQLSILQVCQIFVVTNLYFLYYGSNWRNVAWAAHLFGMGTGALYCLAQQYVFNRPGFHNAVRMSIVSAKRQWLRTLKVIGNTYSSNIFPLQKTANSAVEECLSVPLDQYDADDDSSVDNKSEAVTSEAAAVEGLSCPFNINNEGKLRKFCGSRSILPKAASLAGNKNEFGFFGGGDSGSALNELIDENKSSGGVLLVDFYANWCQPCRKMKEVLNAIENNYKDGKLVIHKIDVDQNQELSRDYEITALPTLVLFARGSEVKRIRGLVTVEMLTEVIDELLDQLI</sequence>
<evidence type="ECO:0000313" key="10">
    <source>
        <dbReference type="EMBL" id="KAK1443116.1"/>
    </source>
</evidence>
<evidence type="ECO:0000313" key="11">
    <source>
        <dbReference type="Proteomes" id="UP001230268"/>
    </source>
</evidence>
<evidence type="ECO:0000256" key="7">
    <source>
        <dbReference type="SAM" id="MobiDB-lite"/>
    </source>
</evidence>
<keyword evidence="3 8" id="KW-0812">Transmembrane</keyword>
<reference evidence="10" key="1">
    <citation type="submission" date="2023-08" db="EMBL/GenBank/DDBJ databases">
        <title>Draft sequence of the Babesia gibsoni genome.</title>
        <authorList>
            <person name="Yamagishi J.Y."/>
            <person name="Xuan X.X."/>
        </authorList>
    </citation>
    <scope>NUCLEOTIDE SEQUENCE</scope>
    <source>
        <strain evidence="10">Azabu</strain>
    </source>
</reference>
<feature type="transmembrane region" description="Helical" evidence="8">
    <location>
        <begin position="400"/>
        <end position="420"/>
    </location>
</feature>
<evidence type="ECO:0000256" key="5">
    <source>
        <dbReference type="ARBA" id="ARBA00022989"/>
    </source>
</evidence>
<comment type="caution">
    <text evidence="10">The sequence shown here is derived from an EMBL/GenBank/DDBJ whole genome shotgun (WGS) entry which is preliminary data.</text>
</comment>
<dbReference type="SUPFAM" id="SSF52833">
    <property type="entry name" value="Thioredoxin-like"/>
    <property type="match status" value="1"/>
</dbReference>
<dbReference type="Gene3D" id="3.40.30.10">
    <property type="entry name" value="Glutaredoxin"/>
    <property type="match status" value="1"/>
</dbReference>
<keyword evidence="6 8" id="KW-0472">Membrane</keyword>
<keyword evidence="11" id="KW-1185">Reference proteome</keyword>
<dbReference type="SUPFAM" id="SSF144091">
    <property type="entry name" value="Rhomboid-like"/>
    <property type="match status" value="1"/>
</dbReference>
<evidence type="ECO:0000259" key="9">
    <source>
        <dbReference type="PROSITE" id="PS51352"/>
    </source>
</evidence>
<accession>A0AAD8PE29</accession>
<comment type="similarity">
    <text evidence="2">Belongs to the peptidase S54 family.</text>
</comment>
<dbReference type="InterPro" id="IPR050925">
    <property type="entry name" value="Rhomboid_protease_S54"/>
</dbReference>
<dbReference type="Pfam" id="PF00085">
    <property type="entry name" value="Thioredoxin"/>
    <property type="match status" value="1"/>
</dbReference>
<name>A0AAD8PE29_BABGI</name>